<comment type="caution">
    <text evidence="2">The sequence shown here is derived from an EMBL/GenBank/DDBJ whole genome shotgun (WGS) entry which is preliminary data.</text>
</comment>
<evidence type="ECO:0000256" key="1">
    <source>
        <dbReference type="SAM" id="MobiDB-lite"/>
    </source>
</evidence>
<sequence>MSSEVEVANRIRAGLIGIATLACIRPPSSFGLVHFCSISSSMKSCSYGVCHEGTDESSVQVIRGGRTVSRSLIGTIQQPSLRDNSPSVSGETT</sequence>
<dbReference type="EMBL" id="CAAALY010254021">
    <property type="protein sequence ID" value="VEL37108.1"/>
    <property type="molecule type" value="Genomic_DNA"/>
</dbReference>
<protein>
    <submittedName>
        <fullName evidence="2">Uncharacterized protein</fullName>
    </submittedName>
</protein>
<reference evidence="2" key="1">
    <citation type="submission" date="2018-11" db="EMBL/GenBank/DDBJ databases">
        <authorList>
            <consortium name="Pathogen Informatics"/>
        </authorList>
    </citation>
    <scope>NUCLEOTIDE SEQUENCE</scope>
</reference>
<accession>A0A3S5CU38</accession>
<evidence type="ECO:0000313" key="2">
    <source>
        <dbReference type="EMBL" id="VEL37108.1"/>
    </source>
</evidence>
<name>A0A3S5CU38_9PLAT</name>
<dbReference type="AlphaFoldDB" id="A0A3S5CU38"/>
<proteinExistence type="predicted"/>
<gene>
    <name evidence="2" type="ORF">PXEA_LOCUS30548</name>
</gene>
<evidence type="ECO:0000313" key="3">
    <source>
        <dbReference type="Proteomes" id="UP000784294"/>
    </source>
</evidence>
<keyword evidence="3" id="KW-1185">Reference proteome</keyword>
<feature type="region of interest" description="Disordered" evidence="1">
    <location>
        <begin position="73"/>
        <end position="93"/>
    </location>
</feature>
<organism evidence="2 3">
    <name type="scientific">Protopolystoma xenopodis</name>
    <dbReference type="NCBI Taxonomy" id="117903"/>
    <lineage>
        <taxon>Eukaryota</taxon>
        <taxon>Metazoa</taxon>
        <taxon>Spiralia</taxon>
        <taxon>Lophotrochozoa</taxon>
        <taxon>Platyhelminthes</taxon>
        <taxon>Monogenea</taxon>
        <taxon>Polyopisthocotylea</taxon>
        <taxon>Polystomatidea</taxon>
        <taxon>Polystomatidae</taxon>
        <taxon>Protopolystoma</taxon>
    </lineage>
</organism>
<dbReference type="Proteomes" id="UP000784294">
    <property type="component" value="Unassembled WGS sequence"/>
</dbReference>